<accession>A0ABX3CP58</accession>
<organism evidence="1 2">
    <name type="scientific">Cytobacillus oceanisediminis</name>
    <dbReference type="NCBI Taxonomy" id="665099"/>
    <lineage>
        <taxon>Bacteria</taxon>
        <taxon>Bacillati</taxon>
        <taxon>Bacillota</taxon>
        <taxon>Bacilli</taxon>
        <taxon>Bacillales</taxon>
        <taxon>Bacillaceae</taxon>
        <taxon>Cytobacillus</taxon>
    </lineage>
</organism>
<evidence type="ECO:0000313" key="1">
    <source>
        <dbReference type="EMBL" id="OHX45298.1"/>
    </source>
</evidence>
<comment type="caution">
    <text evidence="1">The sequence shown here is derived from an EMBL/GenBank/DDBJ whole genome shotgun (WGS) entry which is preliminary data.</text>
</comment>
<protein>
    <submittedName>
        <fullName evidence="1">Uncharacterized protein</fullName>
    </submittedName>
</protein>
<name>A0ABX3CP58_9BACI</name>
<dbReference type="Proteomes" id="UP000180194">
    <property type="component" value="Unassembled WGS sequence"/>
</dbReference>
<reference evidence="1 2" key="1">
    <citation type="submission" date="2016-07" db="EMBL/GenBank/DDBJ databases">
        <title>Bacillus oceanisediminis whole genome.</title>
        <authorList>
            <person name="Pal Y."/>
            <person name="Verma A."/>
            <person name="Mual P."/>
            <person name="Srinivasan K."/>
        </authorList>
    </citation>
    <scope>NUCLEOTIDE SEQUENCE [LARGE SCALE GENOMIC DNA]</scope>
    <source>
        <strain evidence="1 2">Bhandara28</strain>
    </source>
</reference>
<proteinExistence type="predicted"/>
<keyword evidence="2" id="KW-1185">Reference proteome</keyword>
<sequence length="105" mass="12324">MDLDMKIQPKFIENESAIIFSFYFRNASMKVGEAVIYTCEEEQNEELARMVYNNHEELTELNANAKRKMAYVTELTIPEGFKNQSFTKIKEFLKIIGINTCVYQH</sequence>
<dbReference type="RefSeq" id="WP_009332016.1">
    <property type="nucleotide sequence ID" value="NZ_CP062790.1"/>
</dbReference>
<gene>
    <name evidence="1" type="ORF">BBV17_23645</name>
</gene>
<evidence type="ECO:0000313" key="2">
    <source>
        <dbReference type="Proteomes" id="UP000180194"/>
    </source>
</evidence>
<dbReference type="EMBL" id="MBRJ01000036">
    <property type="protein sequence ID" value="OHX45298.1"/>
    <property type="molecule type" value="Genomic_DNA"/>
</dbReference>